<dbReference type="OrthoDB" id="674942at2"/>
<dbReference type="EMBL" id="FZNY01000007">
    <property type="protein sequence ID" value="SNS18824.1"/>
    <property type="molecule type" value="Genomic_DNA"/>
</dbReference>
<evidence type="ECO:0000313" key="1">
    <source>
        <dbReference type="EMBL" id="SNS18824.1"/>
    </source>
</evidence>
<dbReference type="RefSeq" id="WP_089373289.1">
    <property type="nucleotide sequence ID" value="NZ_BMEP01000004.1"/>
</dbReference>
<sequence>MTKKDKPKKPLDSRIQKIADKIKQLRKDSGYTAAETFSYDKKIDRILYWRMEKGTNFTITSLLRILDAHEMTLEDFFTDFTDI</sequence>
<dbReference type="SUPFAM" id="SSF47413">
    <property type="entry name" value="lambda repressor-like DNA-binding domains"/>
    <property type="match status" value="1"/>
</dbReference>
<dbReference type="GO" id="GO:0003677">
    <property type="term" value="F:DNA binding"/>
    <property type="evidence" value="ECO:0007669"/>
    <property type="project" value="InterPro"/>
</dbReference>
<name>A0A239CH61_9FLAO</name>
<organism evidence="1 2">
    <name type="scientific">Dokdonia pacifica</name>
    <dbReference type="NCBI Taxonomy" id="1627892"/>
    <lineage>
        <taxon>Bacteria</taxon>
        <taxon>Pseudomonadati</taxon>
        <taxon>Bacteroidota</taxon>
        <taxon>Flavobacteriia</taxon>
        <taxon>Flavobacteriales</taxon>
        <taxon>Flavobacteriaceae</taxon>
        <taxon>Dokdonia</taxon>
    </lineage>
</organism>
<proteinExistence type="predicted"/>
<keyword evidence="2" id="KW-1185">Reference proteome</keyword>
<dbReference type="Proteomes" id="UP000198379">
    <property type="component" value="Unassembled WGS sequence"/>
</dbReference>
<accession>A0A239CH61</accession>
<reference evidence="1 2" key="1">
    <citation type="submission" date="2017-06" db="EMBL/GenBank/DDBJ databases">
        <authorList>
            <person name="Kim H.J."/>
            <person name="Triplett B.A."/>
        </authorList>
    </citation>
    <scope>NUCLEOTIDE SEQUENCE [LARGE SCALE GENOMIC DNA]</scope>
    <source>
        <strain evidence="1 2">DSM 25597</strain>
    </source>
</reference>
<gene>
    <name evidence="1" type="ORF">SAMN06265376_107298</name>
</gene>
<dbReference type="InterPro" id="IPR010982">
    <property type="entry name" value="Lambda_DNA-bd_dom_sf"/>
</dbReference>
<evidence type="ECO:0000313" key="2">
    <source>
        <dbReference type="Proteomes" id="UP000198379"/>
    </source>
</evidence>
<dbReference type="Gene3D" id="1.10.260.40">
    <property type="entry name" value="lambda repressor-like DNA-binding domains"/>
    <property type="match status" value="1"/>
</dbReference>
<protein>
    <recommendedName>
        <fullName evidence="3">HTH cro/C1-type domain-containing protein</fullName>
    </recommendedName>
</protein>
<dbReference type="AlphaFoldDB" id="A0A239CH61"/>
<evidence type="ECO:0008006" key="3">
    <source>
        <dbReference type="Google" id="ProtNLM"/>
    </source>
</evidence>